<dbReference type="InterPro" id="IPR003329">
    <property type="entry name" value="Cytidylyl_trans"/>
</dbReference>
<dbReference type="EMBL" id="FOFZ01000018">
    <property type="protein sequence ID" value="SER65319.1"/>
    <property type="molecule type" value="Genomic_DNA"/>
</dbReference>
<dbReference type="CDD" id="cd02513">
    <property type="entry name" value="CMP-NeuAc_Synthase"/>
    <property type="match status" value="1"/>
</dbReference>
<dbReference type="InterPro" id="IPR029044">
    <property type="entry name" value="Nucleotide-diphossugar_trans"/>
</dbReference>
<dbReference type="RefSeq" id="WP_074724518.1">
    <property type="nucleotide sequence ID" value="NZ_CBCRVS010000006.1"/>
</dbReference>
<dbReference type="AlphaFoldDB" id="A0A1H9QZR3"/>
<keyword evidence="2" id="KW-1185">Reference proteome</keyword>
<dbReference type="Pfam" id="PF02348">
    <property type="entry name" value="CTP_transf_3"/>
    <property type="match status" value="1"/>
</dbReference>
<reference evidence="2" key="1">
    <citation type="submission" date="2016-10" db="EMBL/GenBank/DDBJ databases">
        <authorList>
            <person name="Varghese N."/>
            <person name="Submissions S."/>
        </authorList>
    </citation>
    <scope>NUCLEOTIDE SEQUENCE [LARGE SCALE GENOMIC DNA]</scope>
    <source>
        <strain evidence="2">DSM 15719</strain>
    </source>
</reference>
<dbReference type="PANTHER" id="PTHR21485:SF6">
    <property type="entry name" value="N-ACYLNEURAMINATE CYTIDYLYLTRANSFERASE-RELATED"/>
    <property type="match status" value="1"/>
</dbReference>
<protein>
    <submittedName>
        <fullName evidence="1">N-acylneuraminate cytidylyltransferase</fullName>
    </submittedName>
</protein>
<dbReference type="PANTHER" id="PTHR21485">
    <property type="entry name" value="HAD SUPERFAMILY MEMBERS CMAS AND KDSC"/>
    <property type="match status" value="1"/>
</dbReference>
<accession>A0A1H9QZR3</accession>
<evidence type="ECO:0000313" key="1">
    <source>
        <dbReference type="EMBL" id="SER65319.1"/>
    </source>
</evidence>
<dbReference type="Gene3D" id="3.90.550.10">
    <property type="entry name" value="Spore Coat Polysaccharide Biosynthesis Protein SpsA, Chain A"/>
    <property type="match status" value="1"/>
</dbReference>
<dbReference type="Proteomes" id="UP000183658">
    <property type="component" value="Unassembled WGS sequence"/>
</dbReference>
<proteinExistence type="predicted"/>
<dbReference type="SUPFAM" id="SSF53448">
    <property type="entry name" value="Nucleotide-diphospho-sugar transferases"/>
    <property type="match status" value="1"/>
</dbReference>
<name>A0A1H9QZR3_FLAFI</name>
<dbReference type="OrthoDB" id="9805604at2"/>
<dbReference type="GO" id="GO:0008781">
    <property type="term" value="F:N-acylneuraminate cytidylyltransferase activity"/>
    <property type="evidence" value="ECO:0007669"/>
    <property type="project" value="TreeGrafter"/>
</dbReference>
<keyword evidence="1" id="KW-0808">Transferase</keyword>
<evidence type="ECO:0000313" key="2">
    <source>
        <dbReference type="Proteomes" id="UP000183658"/>
    </source>
</evidence>
<keyword evidence="1" id="KW-0548">Nucleotidyltransferase</keyword>
<sequence length="226" mass="25620">MSKIIVIIPARGGSKRLPNKNVMQFGEIPLLAHSILYAQKNHAIVDEIYVSTDNAAIKEVALSYGAKVIDRPDELSGDYEPTITAIEHGLKTIAADVANVIILQPTNPLRPENMLKEAYEYYENNNCDSLFTVSRNHQKLGRIDQQTFIPYNYEVGQRSQDLEPLYYENGLLYITKAKAILEHKIITENAFPFEVNHIFATVDIDTQDDLEYAEYLIEVGSRLRST</sequence>
<dbReference type="InterPro" id="IPR050793">
    <property type="entry name" value="CMP-NeuNAc_synthase"/>
</dbReference>
<organism evidence="1 2">
    <name type="scientific">Flavobacterium frigoris</name>
    <dbReference type="NCBI Taxonomy" id="229204"/>
    <lineage>
        <taxon>Bacteria</taxon>
        <taxon>Pseudomonadati</taxon>
        <taxon>Bacteroidota</taxon>
        <taxon>Flavobacteriia</taxon>
        <taxon>Flavobacteriales</taxon>
        <taxon>Flavobacteriaceae</taxon>
        <taxon>Flavobacterium</taxon>
    </lineage>
</organism>
<gene>
    <name evidence="1" type="ORF">SAMN05444355_11836</name>
</gene>